<organism evidence="3 4">
    <name type="scientific">Phoxinus phoxinus</name>
    <name type="common">Eurasian minnow</name>
    <dbReference type="NCBI Taxonomy" id="58324"/>
    <lineage>
        <taxon>Eukaryota</taxon>
        <taxon>Metazoa</taxon>
        <taxon>Chordata</taxon>
        <taxon>Craniata</taxon>
        <taxon>Vertebrata</taxon>
        <taxon>Euteleostomi</taxon>
        <taxon>Actinopterygii</taxon>
        <taxon>Neopterygii</taxon>
        <taxon>Teleostei</taxon>
        <taxon>Ostariophysi</taxon>
        <taxon>Cypriniformes</taxon>
        <taxon>Leuciscidae</taxon>
        <taxon>Phoxininae</taxon>
        <taxon>Phoxinus</taxon>
    </lineage>
</organism>
<dbReference type="PANTHER" id="PTHR45427:SF1">
    <property type="entry name" value="MUCIN-15"/>
    <property type="match status" value="1"/>
</dbReference>
<evidence type="ECO:0000313" key="4">
    <source>
        <dbReference type="Proteomes" id="UP001364617"/>
    </source>
</evidence>
<dbReference type="Proteomes" id="UP001364617">
    <property type="component" value="Unassembled WGS sequence"/>
</dbReference>
<keyword evidence="2" id="KW-0472">Membrane</keyword>
<proteinExistence type="predicted"/>
<dbReference type="EMBL" id="JAYKXH010000001">
    <property type="protein sequence ID" value="KAK7176401.1"/>
    <property type="molecule type" value="Genomic_DNA"/>
</dbReference>
<evidence type="ECO:0000256" key="1">
    <source>
        <dbReference type="SAM" id="MobiDB-lite"/>
    </source>
</evidence>
<keyword evidence="2" id="KW-1133">Transmembrane helix</keyword>
<protein>
    <recommendedName>
        <fullName evidence="5">Mucin-15</fullName>
    </recommendedName>
</protein>
<dbReference type="InterPro" id="IPR031371">
    <property type="entry name" value="Mucin-15"/>
</dbReference>
<evidence type="ECO:0008006" key="5">
    <source>
        <dbReference type="Google" id="ProtNLM"/>
    </source>
</evidence>
<feature type="compositionally biased region" description="Basic and acidic residues" evidence="1">
    <location>
        <begin position="347"/>
        <end position="356"/>
    </location>
</feature>
<sequence length="454" mass="48829">MGGMLRGPASVSGAPPSREFHLLKVFKLTSRINLRMRKVWFTGANSGKASFLIATSETDPSPCHLSLDAQSLNSQTILFQPRSSHPSPAGSTQVEERNMKLPLGIILTLLLILQTFQQVSTETTEWKTDNGAMDNNKTQSSSEKPPVQPSVPTGQSMVSSIKDEEQSVNSLGDEQKQNSTKLDQIPDHKDNNTEESSSDGPISTTPPPTTALNSVSELSDTSAESNKTQTQETATNTTTQEPEHTNQSDLNDTYTSPKPETTTTESSLDETGSGYFTSDDVPTNSTTKSPANTTKDGSVQYKTTVSPTEAPVNGSTTPVILPAIPEDTTTPAPDSEVTGANLTGSFDNKDHSERGSSSDITGVTENKKGQAWAIVLALGIVVGIIALAAFIILNRRNRRDFSHRKLVEETSPDPVLRLDNSEPLDLKFGGLGYYNPGLQGDSIQMTNFPQGRSQ</sequence>
<feature type="compositionally biased region" description="Polar residues" evidence="1">
    <location>
        <begin position="194"/>
        <end position="203"/>
    </location>
</feature>
<feature type="compositionally biased region" description="Low complexity" evidence="1">
    <location>
        <begin position="253"/>
        <end position="273"/>
    </location>
</feature>
<accession>A0AAN9DPK5</accession>
<feature type="region of interest" description="Disordered" evidence="1">
    <location>
        <begin position="124"/>
        <end position="363"/>
    </location>
</feature>
<dbReference type="PANTHER" id="PTHR45427">
    <property type="entry name" value="MUCIN-15"/>
    <property type="match status" value="1"/>
</dbReference>
<comment type="caution">
    <text evidence="3">The sequence shown here is derived from an EMBL/GenBank/DDBJ whole genome shotgun (WGS) entry which is preliminary data.</text>
</comment>
<keyword evidence="2" id="KW-0812">Transmembrane</keyword>
<keyword evidence="4" id="KW-1185">Reference proteome</keyword>
<feature type="compositionally biased region" description="Polar residues" evidence="1">
    <location>
        <begin position="327"/>
        <end position="346"/>
    </location>
</feature>
<dbReference type="Pfam" id="PF15672">
    <property type="entry name" value="Mucin15"/>
    <property type="match status" value="1"/>
</dbReference>
<feature type="compositionally biased region" description="Low complexity" evidence="1">
    <location>
        <begin position="226"/>
        <end position="240"/>
    </location>
</feature>
<evidence type="ECO:0000256" key="2">
    <source>
        <dbReference type="SAM" id="Phobius"/>
    </source>
</evidence>
<feature type="compositionally biased region" description="Polar residues" evidence="1">
    <location>
        <begin position="210"/>
        <end position="225"/>
    </location>
</feature>
<evidence type="ECO:0000313" key="3">
    <source>
        <dbReference type="EMBL" id="KAK7176401.1"/>
    </source>
</evidence>
<feature type="transmembrane region" description="Helical" evidence="2">
    <location>
        <begin position="371"/>
        <end position="393"/>
    </location>
</feature>
<reference evidence="3 4" key="1">
    <citation type="submission" date="2024-02" db="EMBL/GenBank/DDBJ databases">
        <title>Chromosome-level genome assembly of the Eurasian Minnow (Phoxinus phoxinus).</title>
        <authorList>
            <person name="Oriowo T.O."/>
            <person name="Martin S."/>
            <person name="Stange M."/>
            <person name="Chrysostomakis Y."/>
            <person name="Brown T."/>
            <person name="Winkler S."/>
            <person name="Kukowka S."/>
            <person name="Myers E.W."/>
            <person name="Bohne A."/>
        </authorList>
    </citation>
    <scope>NUCLEOTIDE SEQUENCE [LARGE SCALE GENOMIC DNA]</scope>
    <source>
        <strain evidence="3">ZFMK-TIS-60720</strain>
        <tissue evidence="3">Whole Organism</tissue>
    </source>
</reference>
<gene>
    <name evidence="3" type="ORF">R3I93_000597</name>
</gene>
<feature type="compositionally biased region" description="Polar residues" evidence="1">
    <location>
        <begin position="133"/>
        <end position="143"/>
    </location>
</feature>
<feature type="compositionally biased region" description="Polar residues" evidence="1">
    <location>
        <begin position="274"/>
        <end position="318"/>
    </location>
</feature>
<name>A0AAN9DPK5_9TELE</name>
<feature type="compositionally biased region" description="Polar residues" evidence="1">
    <location>
        <begin position="167"/>
        <end position="182"/>
    </location>
</feature>
<dbReference type="AlphaFoldDB" id="A0AAN9DPK5"/>
<feature type="compositionally biased region" description="Polar residues" evidence="1">
    <location>
        <begin position="150"/>
        <end position="159"/>
    </location>
</feature>